<evidence type="ECO:0000313" key="2">
    <source>
        <dbReference type="EMBL" id="MYM00240.1"/>
    </source>
</evidence>
<organism evidence="2 3">
    <name type="scientific">Novosphingobium silvae</name>
    <dbReference type="NCBI Taxonomy" id="2692619"/>
    <lineage>
        <taxon>Bacteria</taxon>
        <taxon>Pseudomonadati</taxon>
        <taxon>Pseudomonadota</taxon>
        <taxon>Alphaproteobacteria</taxon>
        <taxon>Sphingomonadales</taxon>
        <taxon>Sphingomonadaceae</taxon>
        <taxon>Novosphingobium</taxon>
    </lineage>
</organism>
<keyword evidence="3" id="KW-1185">Reference proteome</keyword>
<reference evidence="2 3" key="1">
    <citation type="submission" date="2019-12" db="EMBL/GenBank/DDBJ databases">
        <authorList>
            <person name="Feng G."/>
            <person name="Zhu H."/>
        </authorList>
    </citation>
    <scope>NUCLEOTIDE SEQUENCE [LARGE SCALE GENOMIC DNA]</scope>
    <source>
        <strain evidence="2 3">FGD1</strain>
    </source>
</reference>
<evidence type="ECO:0000313" key="3">
    <source>
        <dbReference type="Proteomes" id="UP000465810"/>
    </source>
</evidence>
<dbReference type="AlphaFoldDB" id="A0A7X4K9C8"/>
<dbReference type="Proteomes" id="UP000465810">
    <property type="component" value="Unassembled WGS sequence"/>
</dbReference>
<feature type="compositionally biased region" description="Basic residues" evidence="1">
    <location>
        <begin position="56"/>
        <end position="65"/>
    </location>
</feature>
<comment type="caution">
    <text evidence="2">The sequence shown here is derived from an EMBL/GenBank/DDBJ whole genome shotgun (WGS) entry which is preliminary data.</text>
</comment>
<dbReference type="EMBL" id="WVTD01000035">
    <property type="protein sequence ID" value="MYM00240.1"/>
    <property type="molecule type" value="Genomic_DNA"/>
</dbReference>
<proteinExistence type="predicted"/>
<gene>
    <name evidence="2" type="ORF">GR702_21045</name>
</gene>
<name>A0A7X4K9C8_9SPHN</name>
<dbReference type="RefSeq" id="WP_160987501.1">
    <property type="nucleotide sequence ID" value="NZ_WVTD01000035.1"/>
</dbReference>
<evidence type="ECO:0000256" key="1">
    <source>
        <dbReference type="SAM" id="MobiDB-lite"/>
    </source>
</evidence>
<feature type="compositionally biased region" description="Basic and acidic residues" evidence="1">
    <location>
        <begin position="8"/>
        <end position="20"/>
    </location>
</feature>
<feature type="region of interest" description="Disordered" evidence="1">
    <location>
        <begin position="1"/>
        <end position="74"/>
    </location>
</feature>
<sequence>MSNFGFKKTAEGAGEVKGKAIDVTGLPSGPIALDPAREQEAVQRGEALGFTDRGQQRRGGRRKRPAPPPSQTIYIRAPQELAEWFESYTEQQGHRALWQSIQDFRDMVENSRSS</sequence>
<protein>
    <submittedName>
        <fullName evidence="2">Uncharacterized protein</fullName>
    </submittedName>
</protein>
<accession>A0A7X4K9C8</accession>